<feature type="domain" description="Nudix hydrolase" evidence="11">
    <location>
        <begin position="27"/>
        <end position="159"/>
    </location>
</feature>
<dbReference type="Gene3D" id="3.90.79.10">
    <property type="entry name" value="Nucleoside Triphosphate Pyrophosphohydrolase"/>
    <property type="match status" value="1"/>
</dbReference>
<evidence type="ECO:0000256" key="4">
    <source>
        <dbReference type="ARBA" id="ARBA00022490"/>
    </source>
</evidence>
<keyword evidence="9 12" id="KW-0413">Isomerase</keyword>
<protein>
    <recommendedName>
        <fullName evidence="3 10">Isopentenyl-diphosphate delta-isomerase</fullName>
        <ecNumber evidence="3 10">5.3.3.2</ecNumber>
    </recommendedName>
</protein>
<keyword evidence="4" id="KW-0963">Cytoplasm</keyword>
<comment type="similarity">
    <text evidence="2">Belongs to the IPP isomerase type 1 family.</text>
</comment>
<dbReference type="Pfam" id="PF00293">
    <property type="entry name" value="NUDIX"/>
    <property type="match status" value="1"/>
</dbReference>
<evidence type="ECO:0000256" key="10">
    <source>
        <dbReference type="NCBIfam" id="TIGR02150"/>
    </source>
</evidence>
<evidence type="ECO:0000256" key="8">
    <source>
        <dbReference type="ARBA" id="ARBA00023229"/>
    </source>
</evidence>
<comment type="pathway">
    <text evidence="1">Isoprenoid biosynthesis; dimethylallyl diphosphate biosynthesis; dimethylallyl diphosphate from isopentenyl diphosphate: step 1/1.</text>
</comment>
<dbReference type="InterPro" id="IPR056375">
    <property type="entry name" value="Idi_bact"/>
</dbReference>
<dbReference type="GO" id="GO:0004452">
    <property type="term" value="F:isopentenyl-diphosphate delta-isomerase activity"/>
    <property type="evidence" value="ECO:0007669"/>
    <property type="project" value="UniProtKB-EC"/>
</dbReference>
<evidence type="ECO:0000313" key="13">
    <source>
        <dbReference type="Proteomes" id="UP001519271"/>
    </source>
</evidence>
<keyword evidence="7" id="KW-0464">Manganese</keyword>
<evidence type="ECO:0000256" key="1">
    <source>
        <dbReference type="ARBA" id="ARBA00004826"/>
    </source>
</evidence>
<evidence type="ECO:0000256" key="9">
    <source>
        <dbReference type="ARBA" id="ARBA00023235"/>
    </source>
</evidence>
<dbReference type="PANTHER" id="PTHR10885">
    <property type="entry name" value="ISOPENTENYL-DIPHOSPHATE DELTA-ISOMERASE"/>
    <property type="match status" value="1"/>
</dbReference>
<evidence type="ECO:0000313" key="12">
    <source>
        <dbReference type="EMBL" id="MBP1918774.1"/>
    </source>
</evidence>
<name>A0ABS4G2K1_9CLOT</name>
<dbReference type="InterPro" id="IPR011876">
    <property type="entry name" value="IsopentenylPP_isomerase_typ1"/>
</dbReference>
<evidence type="ECO:0000256" key="2">
    <source>
        <dbReference type="ARBA" id="ARBA00007579"/>
    </source>
</evidence>
<keyword evidence="13" id="KW-1185">Reference proteome</keyword>
<evidence type="ECO:0000256" key="3">
    <source>
        <dbReference type="ARBA" id="ARBA00012057"/>
    </source>
</evidence>
<evidence type="ECO:0000256" key="5">
    <source>
        <dbReference type="ARBA" id="ARBA00022723"/>
    </source>
</evidence>
<sequence>MEMVILVDEKDNEIGSMEKMEAHVKGVKHRAFSVFVFNSEGRLLLHRRALDKYHSGGLWTNTCCSHPRPGETSIGGAHRRLIEEMGFDTELEHAFELSYEVRFESGIWENEYDHVFVGRYDGKYALDSSEVHEAKWISIPELREMIKREPESLTHWFRLIMENEQFLKHLENMELND</sequence>
<keyword evidence="6" id="KW-0460">Magnesium</keyword>
<keyword evidence="5" id="KW-0479">Metal-binding</keyword>
<dbReference type="HAMAP" id="MF_00202">
    <property type="entry name" value="Idi"/>
    <property type="match status" value="1"/>
</dbReference>
<dbReference type="NCBIfam" id="NF002995">
    <property type="entry name" value="PRK03759.1"/>
    <property type="match status" value="1"/>
</dbReference>
<evidence type="ECO:0000256" key="7">
    <source>
        <dbReference type="ARBA" id="ARBA00023211"/>
    </source>
</evidence>
<proteinExistence type="inferred from homology"/>
<gene>
    <name evidence="12" type="ORF">J2Z34_001254</name>
</gene>
<evidence type="ECO:0000259" key="11">
    <source>
        <dbReference type="PROSITE" id="PS51462"/>
    </source>
</evidence>
<dbReference type="RefSeq" id="WP_209458998.1">
    <property type="nucleotide sequence ID" value="NZ_JAGGKC010000008.1"/>
</dbReference>
<dbReference type="NCBIfam" id="TIGR02150">
    <property type="entry name" value="IPP_isom_1"/>
    <property type="match status" value="1"/>
</dbReference>
<dbReference type="PANTHER" id="PTHR10885:SF0">
    <property type="entry name" value="ISOPENTENYL-DIPHOSPHATE DELTA-ISOMERASE"/>
    <property type="match status" value="1"/>
</dbReference>
<dbReference type="PROSITE" id="PS51462">
    <property type="entry name" value="NUDIX"/>
    <property type="match status" value="1"/>
</dbReference>
<dbReference type="PIRSF" id="PIRSF018427">
    <property type="entry name" value="Isopntndiph_ism"/>
    <property type="match status" value="1"/>
</dbReference>
<dbReference type="EMBL" id="JAGGKC010000008">
    <property type="protein sequence ID" value="MBP1918774.1"/>
    <property type="molecule type" value="Genomic_DNA"/>
</dbReference>
<dbReference type="CDD" id="cd02885">
    <property type="entry name" value="NUDIX_IPP_Isomerase"/>
    <property type="match status" value="1"/>
</dbReference>
<organism evidence="12 13">
    <name type="scientific">Youngiibacter multivorans</name>
    <dbReference type="NCBI Taxonomy" id="937251"/>
    <lineage>
        <taxon>Bacteria</taxon>
        <taxon>Bacillati</taxon>
        <taxon>Bacillota</taxon>
        <taxon>Clostridia</taxon>
        <taxon>Eubacteriales</taxon>
        <taxon>Clostridiaceae</taxon>
        <taxon>Youngiibacter</taxon>
    </lineage>
</organism>
<dbReference type="SUPFAM" id="SSF55811">
    <property type="entry name" value="Nudix"/>
    <property type="match status" value="1"/>
</dbReference>
<comment type="caution">
    <text evidence="12">The sequence shown here is derived from an EMBL/GenBank/DDBJ whole genome shotgun (WGS) entry which is preliminary data.</text>
</comment>
<dbReference type="Proteomes" id="UP001519271">
    <property type="component" value="Unassembled WGS sequence"/>
</dbReference>
<dbReference type="EC" id="5.3.3.2" evidence="3 10"/>
<evidence type="ECO:0000256" key="6">
    <source>
        <dbReference type="ARBA" id="ARBA00022842"/>
    </source>
</evidence>
<keyword evidence="8" id="KW-0414">Isoprene biosynthesis</keyword>
<accession>A0ABS4G2K1</accession>
<dbReference type="InterPro" id="IPR000086">
    <property type="entry name" value="NUDIX_hydrolase_dom"/>
</dbReference>
<reference evidence="12 13" key="1">
    <citation type="submission" date="2021-03" db="EMBL/GenBank/DDBJ databases">
        <title>Genomic Encyclopedia of Type Strains, Phase IV (KMG-IV): sequencing the most valuable type-strain genomes for metagenomic binning, comparative biology and taxonomic classification.</title>
        <authorList>
            <person name="Goeker M."/>
        </authorList>
    </citation>
    <scope>NUCLEOTIDE SEQUENCE [LARGE SCALE GENOMIC DNA]</scope>
    <source>
        <strain evidence="12 13">DSM 6139</strain>
    </source>
</reference>
<dbReference type="InterPro" id="IPR015797">
    <property type="entry name" value="NUDIX_hydrolase-like_dom_sf"/>
</dbReference>